<protein>
    <submittedName>
        <fullName evidence="3">Uncharacterized protein</fullName>
    </submittedName>
</protein>
<proteinExistence type="predicted"/>
<evidence type="ECO:0000313" key="3">
    <source>
        <dbReference type="EMBL" id="KAG5180486.1"/>
    </source>
</evidence>
<sequence length="246" mass="26746">MAPQPTPADTPAPAATDVSATIAAATAAPTSPSTATTTTTPAGADASDLSKSELLERLRKQRAAVEAGHRTQKQRSVERFFATICIAWVVLKRQQREVQMLQTEFVQLNKEYAEEQDAATADRVELRQLRQAQIPGGQQQRPADARRELETAHRENALLRATLRTRDGVHARRLKTLGGNSESSDDALASAAVALVLAHEAQLTARVTADARQHRRAWSADLVFMKQGILRGVVPGAESESFTYES</sequence>
<comment type="caution">
    <text evidence="3">The sequence shown here is derived from an EMBL/GenBank/DDBJ whole genome shotgun (WGS) entry which is preliminary data.</text>
</comment>
<feature type="coiled-coil region" evidence="1">
    <location>
        <begin position="91"/>
        <end position="118"/>
    </location>
</feature>
<feature type="region of interest" description="Disordered" evidence="2">
    <location>
        <begin position="1"/>
        <end position="49"/>
    </location>
</feature>
<name>A0A835YSM8_9STRA</name>
<dbReference type="Proteomes" id="UP000664859">
    <property type="component" value="Unassembled WGS sequence"/>
</dbReference>
<reference evidence="3" key="1">
    <citation type="submission" date="2021-02" db="EMBL/GenBank/DDBJ databases">
        <title>First Annotated Genome of the Yellow-green Alga Tribonema minus.</title>
        <authorList>
            <person name="Mahan K.M."/>
        </authorList>
    </citation>
    <scope>NUCLEOTIDE SEQUENCE</scope>
    <source>
        <strain evidence="3">UTEX B ZZ1240</strain>
    </source>
</reference>
<feature type="compositionally biased region" description="Pro residues" evidence="2">
    <location>
        <begin position="1"/>
        <end position="10"/>
    </location>
</feature>
<accession>A0A835YSM8</accession>
<evidence type="ECO:0000256" key="2">
    <source>
        <dbReference type="SAM" id="MobiDB-lite"/>
    </source>
</evidence>
<keyword evidence="4" id="KW-1185">Reference proteome</keyword>
<dbReference type="AlphaFoldDB" id="A0A835YSM8"/>
<evidence type="ECO:0000313" key="4">
    <source>
        <dbReference type="Proteomes" id="UP000664859"/>
    </source>
</evidence>
<keyword evidence="1" id="KW-0175">Coiled coil</keyword>
<evidence type="ECO:0000256" key="1">
    <source>
        <dbReference type="SAM" id="Coils"/>
    </source>
</evidence>
<organism evidence="3 4">
    <name type="scientific">Tribonema minus</name>
    <dbReference type="NCBI Taxonomy" id="303371"/>
    <lineage>
        <taxon>Eukaryota</taxon>
        <taxon>Sar</taxon>
        <taxon>Stramenopiles</taxon>
        <taxon>Ochrophyta</taxon>
        <taxon>PX clade</taxon>
        <taxon>Xanthophyceae</taxon>
        <taxon>Tribonematales</taxon>
        <taxon>Tribonemataceae</taxon>
        <taxon>Tribonema</taxon>
    </lineage>
</organism>
<gene>
    <name evidence="3" type="ORF">JKP88DRAFT_279595</name>
</gene>
<feature type="compositionally biased region" description="Low complexity" evidence="2">
    <location>
        <begin position="11"/>
        <end position="47"/>
    </location>
</feature>
<dbReference type="EMBL" id="JAFCMP010000390">
    <property type="protein sequence ID" value="KAG5180486.1"/>
    <property type="molecule type" value="Genomic_DNA"/>
</dbReference>